<accession>A0A9W7F8L9</accession>
<feature type="non-terminal residue" evidence="3">
    <location>
        <position position="1"/>
    </location>
</feature>
<keyword evidence="2" id="KW-0732">Signal</keyword>
<comment type="caution">
    <text evidence="3">The sequence shown here is derived from an EMBL/GenBank/DDBJ whole genome shotgun (WGS) entry which is preliminary data.</text>
</comment>
<dbReference type="Proteomes" id="UP001165160">
    <property type="component" value="Unassembled WGS sequence"/>
</dbReference>
<evidence type="ECO:0000256" key="1">
    <source>
        <dbReference type="SAM" id="MobiDB-lite"/>
    </source>
</evidence>
<feature type="region of interest" description="Disordered" evidence="1">
    <location>
        <begin position="46"/>
        <end position="86"/>
    </location>
</feature>
<gene>
    <name evidence="3" type="ORF">TrVE_jg3816</name>
</gene>
<sequence length="166" mass="16757">MSGLKIILLLLFPMVIKIQRMATSYGQHLHSDFDDQAKIERSLQDCSGQGTTWGPGKGPPPNGCGGSVGGGRGGTGGEGTSGQSTSTECAVTSGTCSTDGSTNSGATRDLTYSSTTGRFTGTIITNQCNDHERIIQGGGSAPGNNAVSCIQQTIPTVSGSTASAIP</sequence>
<evidence type="ECO:0000313" key="4">
    <source>
        <dbReference type="Proteomes" id="UP001165160"/>
    </source>
</evidence>
<organism evidence="3 4">
    <name type="scientific">Triparma verrucosa</name>
    <dbReference type="NCBI Taxonomy" id="1606542"/>
    <lineage>
        <taxon>Eukaryota</taxon>
        <taxon>Sar</taxon>
        <taxon>Stramenopiles</taxon>
        <taxon>Ochrophyta</taxon>
        <taxon>Bolidophyceae</taxon>
        <taxon>Parmales</taxon>
        <taxon>Triparmaceae</taxon>
        <taxon>Triparma</taxon>
    </lineage>
</organism>
<feature type="compositionally biased region" description="Gly residues" evidence="1">
    <location>
        <begin position="63"/>
        <end position="80"/>
    </location>
</feature>
<name>A0A9W7F8L9_9STRA</name>
<protein>
    <submittedName>
        <fullName evidence="3">Uncharacterized protein</fullName>
    </submittedName>
</protein>
<keyword evidence="4" id="KW-1185">Reference proteome</keyword>
<evidence type="ECO:0000313" key="3">
    <source>
        <dbReference type="EMBL" id="GMI05243.1"/>
    </source>
</evidence>
<feature type="chain" id="PRO_5040742535" evidence="2">
    <location>
        <begin position="19"/>
        <end position="166"/>
    </location>
</feature>
<dbReference type="EMBL" id="BRXX01000328">
    <property type="protein sequence ID" value="GMI05243.1"/>
    <property type="molecule type" value="Genomic_DNA"/>
</dbReference>
<evidence type="ECO:0000256" key="2">
    <source>
        <dbReference type="SAM" id="SignalP"/>
    </source>
</evidence>
<feature type="signal peptide" evidence="2">
    <location>
        <begin position="1"/>
        <end position="18"/>
    </location>
</feature>
<dbReference type="AlphaFoldDB" id="A0A9W7F8L9"/>
<proteinExistence type="predicted"/>
<reference evidence="4" key="1">
    <citation type="journal article" date="2023" name="Commun. Biol.">
        <title>Genome analysis of Parmales, the sister group of diatoms, reveals the evolutionary specialization of diatoms from phago-mixotrophs to photoautotrophs.</title>
        <authorList>
            <person name="Ban H."/>
            <person name="Sato S."/>
            <person name="Yoshikawa S."/>
            <person name="Yamada K."/>
            <person name="Nakamura Y."/>
            <person name="Ichinomiya M."/>
            <person name="Sato N."/>
            <person name="Blanc-Mathieu R."/>
            <person name="Endo H."/>
            <person name="Kuwata A."/>
            <person name="Ogata H."/>
        </authorList>
    </citation>
    <scope>NUCLEOTIDE SEQUENCE [LARGE SCALE GENOMIC DNA]</scope>
    <source>
        <strain evidence="4">NIES 3699</strain>
    </source>
</reference>